<organism evidence="1 2">
    <name type="scientific">Hypocrea virens (strain Gv29-8 / FGSC 10586)</name>
    <name type="common">Gliocladium virens</name>
    <name type="synonym">Trichoderma virens</name>
    <dbReference type="NCBI Taxonomy" id="413071"/>
    <lineage>
        <taxon>Eukaryota</taxon>
        <taxon>Fungi</taxon>
        <taxon>Dikarya</taxon>
        <taxon>Ascomycota</taxon>
        <taxon>Pezizomycotina</taxon>
        <taxon>Sordariomycetes</taxon>
        <taxon>Hypocreomycetidae</taxon>
        <taxon>Hypocreales</taxon>
        <taxon>Hypocreaceae</taxon>
        <taxon>Trichoderma</taxon>
    </lineage>
</organism>
<comment type="caution">
    <text evidence="1">The sequence shown here is derived from an EMBL/GenBank/DDBJ whole genome shotgun (WGS) entry which is preliminary data.</text>
</comment>
<evidence type="ECO:0000313" key="1">
    <source>
        <dbReference type="EMBL" id="EHK23440.1"/>
    </source>
</evidence>
<proteinExistence type="predicted"/>
<name>G9MNI4_HYPVG</name>
<dbReference type="RefSeq" id="XP_013957666.1">
    <property type="nucleotide sequence ID" value="XM_014102191.1"/>
</dbReference>
<sequence length="88" mass="9981">MMCFFFVLIITIYFFRIFAKALYTLSEGLFGAPNPSLGIRPVVTKEVVTHEGVHIAATNVEAVRRFRTIVAAYDIWRDFGTLPVPIDE</sequence>
<protein>
    <submittedName>
        <fullName evidence="1">Uncharacterized protein</fullName>
    </submittedName>
</protein>
<dbReference type="VEuPathDB" id="FungiDB:TRIVIDRAFT_220706"/>
<reference evidence="1 2" key="1">
    <citation type="journal article" date="2011" name="Genome Biol.">
        <title>Comparative genome sequence analysis underscores mycoparasitism as the ancestral life style of Trichoderma.</title>
        <authorList>
            <person name="Kubicek C.P."/>
            <person name="Herrera-Estrella A."/>
            <person name="Seidl-Seiboth V."/>
            <person name="Martinez D.A."/>
            <person name="Druzhinina I.S."/>
            <person name="Thon M."/>
            <person name="Zeilinger S."/>
            <person name="Casas-Flores S."/>
            <person name="Horwitz B.A."/>
            <person name="Mukherjee P.K."/>
            <person name="Mukherjee M."/>
            <person name="Kredics L."/>
            <person name="Alcaraz L.D."/>
            <person name="Aerts A."/>
            <person name="Antal Z."/>
            <person name="Atanasova L."/>
            <person name="Cervantes-Badillo M.G."/>
            <person name="Challacombe J."/>
            <person name="Chertkov O."/>
            <person name="McCluskey K."/>
            <person name="Coulpier F."/>
            <person name="Deshpande N."/>
            <person name="von Doehren H."/>
            <person name="Ebbole D.J."/>
            <person name="Esquivel-Naranjo E.U."/>
            <person name="Fekete E."/>
            <person name="Flipphi M."/>
            <person name="Glaser F."/>
            <person name="Gomez-Rodriguez E.Y."/>
            <person name="Gruber S."/>
            <person name="Han C."/>
            <person name="Henrissat B."/>
            <person name="Hermosa R."/>
            <person name="Hernandez-Onate M."/>
            <person name="Karaffa L."/>
            <person name="Kosti I."/>
            <person name="Le Crom S."/>
            <person name="Lindquist E."/>
            <person name="Lucas S."/>
            <person name="Luebeck M."/>
            <person name="Luebeck P.S."/>
            <person name="Margeot A."/>
            <person name="Metz B."/>
            <person name="Misra M."/>
            <person name="Nevalainen H."/>
            <person name="Omann M."/>
            <person name="Packer N."/>
            <person name="Perrone G."/>
            <person name="Uresti-Rivera E.E."/>
            <person name="Salamov A."/>
            <person name="Schmoll M."/>
            <person name="Seiboth B."/>
            <person name="Shapiro H."/>
            <person name="Sukno S."/>
            <person name="Tamayo-Ramos J.A."/>
            <person name="Tisch D."/>
            <person name="Wiest A."/>
            <person name="Wilkinson H.H."/>
            <person name="Zhang M."/>
            <person name="Coutinho P.M."/>
            <person name="Kenerley C.M."/>
            <person name="Monte E."/>
            <person name="Baker S.E."/>
            <person name="Grigoriev I.V."/>
        </authorList>
    </citation>
    <scope>NUCLEOTIDE SEQUENCE [LARGE SCALE GENOMIC DNA]</scope>
    <source>
        <strain evidence="2">Gv29-8 / FGSC 10586</strain>
    </source>
</reference>
<keyword evidence="2" id="KW-1185">Reference proteome</keyword>
<dbReference type="GeneID" id="25791500"/>
<accession>G9MNI4</accession>
<dbReference type="Proteomes" id="UP000007115">
    <property type="component" value="Unassembled WGS sequence"/>
</dbReference>
<dbReference type="HOGENOM" id="CLU_2469395_0_0_1"/>
<dbReference type="AlphaFoldDB" id="G9MNI4"/>
<gene>
    <name evidence="1" type="ORF">TRIVIDRAFT_220706</name>
</gene>
<evidence type="ECO:0000313" key="2">
    <source>
        <dbReference type="Proteomes" id="UP000007115"/>
    </source>
</evidence>
<dbReference type="EMBL" id="ABDF02000005">
    <property type="protein sequence ID" value="EHK23440.1"/>
    <property type="molecule type" value="Genomic_DNA"/>
</dbReference>
<dbReference type="InParanoid" id="G9MNI4"/>